<dbReference type="InterPro" id="IPR002035">
    <property type="entry name" value="VWF_A"/>
</dbReference>
<evidence type="ECO:0000256" key="1">
    <source>
        <dbReference type="SAM" id="MobiDB-lite"/>
    </source>
</evidence>
<name>A0A210Q821_MIZYE</name>
<dbReference type="Proteomes" id="UP000242188">
    <property type="component" value="Unassembled WGS sequence"/>
</dbReference>
<dbReference type="SMART" id="SM00609">
    <property type="entry name" value="VIT"/>
    <property type="match status" value="1"/>
</dbReference>
<evidence type="ECO:0000259" key="3">
    <source>
        <dbReference type="PROSITE" id="PS50234"/>
    </source>
</evidence>
<dbReference type="OrthoDB" id="299997at2759"/>
<feature type="chain" id="PRO_5012939458" evidence="2">
    <location>
        <begin position="20"/>
        <end position="899"/>
    </location>
</feature>
<dbReference type="SMART" id="SM00327">
    <property type="entry name" value="VWA"/>
    <property type="match status" value="1"/>
</dbReference>
<gene>
    <name evidence="5" type="ORF">KP79_PYT01649</name>
</gene>
<dbReference type="InterPro" id="IPR036465">
    <property type="entry name" value="vWFA_dom_sf"/>
</dbReference>
<feature type="compositionally biased region" description="Polar residues" evidence="1">
    <location>
        <begin position="656"/>
        <end position="680"/>
    </location>
</feature>
<protein>
    <submittedName>
        <fullName evidence="5">Inter-alpha-trypsin inhibitor heavy chain H4</fullName>
    </submittedName>
</protein>
<comment type="caution">
    <text evidence="5">The sequence shown here is derived from an EMBL/GenBank/DDBJ whole genome shotgun (WGS) entry which is preliminary data.</text>
</comment>
<evidence type="ECO:0000256" key="2">
    <source>
        <dbReference type="SAM" id="SignalP"/>
    </source>
</evidence>
<dbReference type="InterPro" id="IPR013694">
    <property type="entry name" value="VIT"/>
</dbReference>
<reference evidence="5 6" key="1">
    <citation type="journal article" date="2017" name="Nat. Ecol. Evol.">
        <title>Scallop genome provides insights into evolution of bilaterian karyotype and development.</title>
        <authorList>
            <person name="Wang S."/>
            <person name="Zhang J."/>
            <person name="Jiao W."/>
            <person name="Li J."/>
            <person name="Xun X."/>
            <person name="Sun Y."/>
            <person name="Guo X."/>
            <person name="Huan P."/>
            <person name="Dong B."/>
            <person name="Zhang L."/>
            <person name="Hu X."/>
            <person name="Sun X."/>
            <person name="Wang J."/>
            <person name="Zhao C."/>
            <person name="Wang Y."/>
            <person name="Wang D."/>
            <person name="Huang X."/>
            <person name="Wang R."/>
            <person name="Lv J."/>
            <person name="Li Y."/>
            <person name="Zhang Z."/>
            <person name="Liu B."/>
            <person name="Lu W."/>
            <person name="Hui Y."/>
            <person name="Liang J."/>
            <person name="Zhou Z."/>
            <person name="Hou R."/>
            <person name="Li X."/>
            <person name="Liu Y."/>
            <person name="Li H."/>
            <person name="Ning X."/>
            <person name="Lin Y."/>
            <person name="Zhao L."/>
            <person name="Xing Q."/>
            <person name="Dou J."/>
            <person name="Li Y."/>
            <person name="Mao J."/>
            <person name="Guo H."/>
            <person name="Dou H."/>
            <person name="Li T."/>
            <person name="Mu C."/>
            <person name="Jiang W."/>
            <person name="Fu Q."/>
            <person name="Fu X."/>
            <person name="Miao Y."/>
            <person name="Liu J."/>
            <person name="Yu Q."/>
            <person name="Li R."/>
            <person name="Liao H."/>
            <person name="Li X."/>
            <person name="Kong Y."/>
            <person name="Jiang Z."/>
            <person name="Chourrout D."/>
            <person name="Li R."/>
            <person name="Bao Z."/>
        </authorList>
    </citation>
    <scope>NUCLEOTIDE SEQUENCE [LARGE SCALE GENOMIC DNA]</scope>
    <source>
        <strain evidence="5 6">PY_sf001</strain>
    </source>
</reference>
<keyword evidence="6" id="KW-1185">Reference proteome</keyword>
<dbReference type="AlphaFoldDB" id="A0A210Q821"/>
<dbReference type="PANTHER" id="PTHR10338">
    <property type="entry name" value="INTER-ALPHA-TRYPSIN INHIBITOR HEAVY CHAIN FAMILY MEMBER"/>
    <property type="match status" value="1"/>
</dbReference>
<feature type="signal peptide" evidence="2">
    <location>
        <begin position="1"/>
        <end position="19"/>
    </location>
</feature>
<dbReference type="EMBL" id="NEDP02004653">
    <property type="protein sequence ID" value="OWF44880.1"/>
    <property type="molecule type" value="Genomic_DNA"/>
</dbReference>
<sequence length="899" mass="100195">MRLLYLLLLGLVVLNRIEAQTKPKIYYLHIKSDIRYRFATTVVTSKVVNPDLKSHESTFDVTLPNEAFIINFTLTVGTKTYVGNVTTKETAREVYLRDKSKGKSAAHISVKPRETNTFYIQVNVAAEQKVTFELRYQELLQRKLGSYNHVVYVKPGEPVADLRIEMDIEESRKLIKLRIPPIESDLFTIKDQKDANAATTITRPSAKRAHILFEPTLKIQTAQGGPNGLDCQFKVKYDVDRKTDGGDILLVNGYFVHFFAPSGIKPKPKDVVFILDKSGSMNGRKLDQLKQAMSTILSKIQSKERVNILTFSSSVHPWEVVEKLIHATAANIKRAATFVNETYANGGTNIEGAIGRGVALLDERKDKTRAPVLIFLTDGEPTIGQINPEVILKNVIKFNENKIPIFALAFGRGADYDFIKKLAAQNNGFGRKIYEDFDAANQISDFYSEISAILLQNVTFKYLPGSVDEKTLTKRKVPNIFEGSEVVVAGMMAGDVMYDIKPNVIATDLNGELSLDVPSDGVVRLKFTTNKDINAITEKIWAYLKIKQWLQQMYASTSEMVQEELKQNITTLALKYNFVTPFTSMVVSLPENLHSSLVDPLMDSPANERMHPSQDLSLFHNNQMLSSDPGMADLVDVINNGPILATVAPDAGLSPIPTSNSVTGPSGNSRGASSSGTFASKVTVDKNRTTGSKKNFKSNIPPHDSTSGYTLVGVKGIALPLCLENPSKAEETKRYTLFRDLDSGTVVSVEFTDSPNRITRITYVRINAQTVTELFPTHLVENGVRRDWISNTFYTYVHGSQGSGVKLEVTSLSNNRLIVHFDYTENLSENIDGSLALPIRGEIKDNHNFQGFQYDQMKELSLLAKKTRKVRMMIPVTLSSVMNCWIVRSSLCWTLQPTV</sequence>
<evidence type="ECO:0000313" key="5">
    <source>
        <dbReference type="EMBL" id="OWF44880.1"/>
    </source>
</evidence>
<evidence type="ECO:0000259" key="4">
    <source>
        <dbReference type="PROSITE" id="PS51468"/>
    </source>
</evidence>
<keyword evidence="2" id="KW-0732">Signal</keyword>
<feature type="domain" description="VIT" evidence="4">
    <location>
        <begin position="9"/>
        <end position="138"/>
    </location>
</feature>
<dbReference type="PANTHER" id="PTHR10338:SF108">
    <property type="entry name" value="INTER-ALPHA-TRYPSIN INHIBITOR HEAVY CHAIN H4-LIKE PROTEIN"/>
    <property type="match status" value="1"/>
</dbReference>
<dbReference type="Pfam" id="PF00092">
    <property type="entry name" value="VWA"/>
    <property type="match status" value="1"/>
</dbReference>
<dbReference type="InterPro" id="IPR050934">
    <property type="entry name" value="ITIH"/>
</dbReference>
<feature type="region of interest" description="Disordered" evidence="1">
    <location>
        <begin position="656"/>
        <end position="702"/>
    </location>
</feature>
<dbReference type="PROSITE" id="PS50234">
    <property type="entry name" value="VWFA"/>
    <property type="match status" value="1"/>
</dbReference>
<dbReference type="Gene3D" id="3.40.50.410">
    <property type="entry name" value="von Willebrand factor, type A domain"/>
    <property type="match status" value="1"/>
</dbReference>
<accession>A0A210Q821</accession>
<organism evidence="5 6">
    <name type="scientific">Mizuhopecten yessoensis</name>
    <name type="common">Japanese scallop</name>
    <name type="synonym">Patinopecten yessoensis</name>
    <dbReference type="NCBI Taxonomy" id="6573"/>
    <lineage>
        <taxon>Eukaryota</taxon>
        <taxon>Metazoa</taxon>
        <taxon>Spiralia</taxon>
        <taxon>Lophotrochozoa</taxon>
        <taxon>Mollusca</taxon>
        <taxon>Bivalvia</taxon>
        <taxon>Autobranchia</taxon>
        <taxon>Pteriomorphia</taxon>
        <taxon>Pectinida</taxon>
        <taxon>Pectinoidea</taxon>
        <taxon>Pectinidae</taxon>
        <taxon>Mizuhopecten</taxon>
    </lineage>
</organism>
<feature type="domain" description="VWFA" evidence="3">
    <location>
        <begin position="270"/>
        <end position="450"/>
    </location>
</feature>
<dbReference type="PROSITE" id="PS51468">
    <property type="entry name" value="VIT"/>
    <property type="match status" value="1"/>
</dbReference>
<evidence type="ECO:0000313" key="6">
    <source>
        <dbReference type="Proteomes" id="UP000242188"/>
    </source>
</evidence>
<dbReference type="Pfam" id="PF08487">
    <property type="entry name" value="VIT"/>
    <property type="match status" value="1"/>
</dbReference>
<dbReference type="SUPFAM" id="SSF53300">
    <property type="entry name" value="vWA-like"/>
    <property type="match status" value="1"/>
</dbReference>
<proteinExistence type="predicted"/>